<keyword evidence="1" id="KW-0805">Transcription regulation</keyword>
<organism evidence="5 6">
    <name type="scientific">Pseudopedobacter saltans</name>
    <dbReference type="NCBI Taxonomy" id="151895"/>
    <lineage>
        <taxon>Bacteria</taxon>
        <taxon>Pseudomonadati</taxon>
        <taxon>Bacteroidota</taxon>
        <taxon>Sphingobacteriia</taxon>
        <taxon>Sphingobacteriales</taxon>
        <taxon>Sphingobacteriaceae</taxon>
        <taxon>Pseudopedobacter</taxon>
    </lineage>
</organism>
<dbReference type="Proteomes" id="UP000249645">
    <property type="component" value="Unassembled WGS sequence"/>
</dbReference>
<dbReference type="SMART" id="SM00342">
    <property type="entry name" value="HTH_ARAC"/>
    <property type="match status" value="1"/>
</dbReference>
<gene>
    <name evidence="5" type="ORF">DI598_05255</name>
</gene>
<comment type="caution">
    <text evidence="5">The sequence shown here is derived from an EMBL/GenBank/DDBJ whole genome shotgun (WGS) entry which is preliminary data.</text>
</comment>
<protein>
    <submittedName>
        <fullName evidence="5">AraC family transcriptional regulator</fullName>
    </submittedName>
</protein>
<sequence>MYNINIPKIILTEIRKEEDFPKNFQKLYHTHLYCHQGSIQFLFNDQKMECKGGQFLFWFAESRLSGLTFSKNFKASVLLVEKDFLMDNIPDQSWSINAQLHSRVYPVKANISERDKKRILANFQQMNDHFLETDHHFYEEIINRQMQIFVLEMWNTFAKDYEERKHSLQTGTLYEQFIHLVRENCMTQREVQFYSTQLHITPKYLNYLCKIHSGVTASEWIQRHAKEQIIILLQNKHLNISEIADTMEFSSRSFFTRYVKKLLGVTPNEYRARLR</sequence>
<accession>A0A2W5HA41</accession>
<evidence type="ECO:0000256" key="2">
    <source>
        <dbReference type="ARBA" id="ARBA00023125"/>
    </source>
</evidence>
<feature type="domain" description="HTH araC/xylS-type" evidence="4">
    <location>
        <begin position="175"/>
        <end position="273"/>
    </location>
</feature>
<reference evidence="5 6" key="1">
    <citation type="submission" date="2017-11" db="EMBL/GenBank/DDBJ databases">
        <title>Infants hospitalized years apart are colonized by the same room-sourced microbial strains.</title>
        <authorList>
            <person name="Brooks B."/>
            <person name="Olm M.R."/>
            <person name="Firek B.A."/>
            <person name="Baker R."/>
            <person name="Thomas B.C."/>
            <person name="Morowitz M.J."/>
            <person name="Banfield J.F."/>
        </authorList>
    </citation>
    <scope>NUCLEOTIDE SEQUENCE [LARGE SCALE GENOMIC DNA]</scope>
    <source>
        <strain evidence="5">S2_009_000_R2_76</strain>
    </source>
</reference>
<dbReference type="PROSITE" id="PS01124">
    <property type="entry name" value="HTH_ARAC_FAMILY_2"/>
    <property type="match status" value="1"/>
</dbReference>
<evidence type="ECO:0000259" key="4">
    <source>
        <dbReference type="PROSITE" id="PS01124"/>
    </source>
</evidence>
<dbReference type="SUPFAM" id="SSF46689">
    <property type="entry name" value="Homeodomain-like"/>
    <property type="match status" value="1"/>
</dbReference>
<evidence type="ECO:0000313" key="5">
    <source>
        <dbReference type="EMBL" id="PZP50599.1"/>
    </source>
</evidence>
<dbReference type="GO" id="GO:0043565">
    <property type="term" value="F:sequence-specific DNA binding"/>
    <property type="evidence" value="ECO:0007669"/>
    <property type="project" value="InterPro"/>
</dbReference>
<dbReference type="PANTHER" id="PTHR43280:SF32">
    <property type="entry name" value="TRANSCRIPTIONAL REGULATORY PROTEIN"/>
    <property type="match status" value="1"/>
</dbReference>
<dbReference type="GO" id="GO:0003700">
    <property type="term" value="F:DNA-binding transcription factor activity"/>
    <property type="evidence" value="ECO:0007669"/>
    <property type="project" value="InterPro"/>
</dbReference>
<dbReference type="InterPro" id="IPR020449">
    <property type="entry name" value="Tscrpt_reg_AraC-type_HTH"/>
</dbReference>
<evidence type="ECO:0000256" key="1">
    <source>
        <dbReference type="ARBA" id="ARBA00023015"/>
    </source>
</evidence>
<evidence type="ECO:0000313" key="6">
    <source>
        <dbReference type="Proteomes" id="UP000249645"/>
    </source>
</evidence>
<dbReference type="AlphaFoldDB" id="A0A2W5HA41"/>
<dbReference type="InterPro" id="IPR018060">
    <property type="entry name" value="HTH_AraC"/>
</dbReference>
<dbReference type="PRINTS" id="PR00032">
    <property type="entry name" value="HTHARAC"/>
</dbReference>
<dbReference type="Gene3D" id="1.10.10.60">
    <property type="entry name" value="Homeodomain-like"/>
    <property type="match status" value="1"/>
</dbReference>
<dbReference type="Pfam" id="PF12833">
    <property type="entry name" value="HTH_18"/>
    <property type="match status" value="1"/>
</dbReference>
<keyword evidence="2" id="KW-0238">DNA-binding</keyword>
<dbReference type="InterPro" id="IPR009057">
    <property type="entry name" value="Homeodomain-like_sf"/>
</dbReference>
<dbReference type="PANTHER" id="PTHR43280">
    <property type="entry name" value="ARAC-FAMILY TRANSCRIPTIONAL REGULATOR"/>
    <property type="match status" value="1"/>
</dbReference>
<dbReference type="EMBL" id="QFOI01000061">
    <property type="protein sequence ID" value="PZP50599.1"/>
    <property type="molecule type" value="Genomic_DNA"/>
</dbReference>
<evidence type="ECO:0000256" key="3">
    <source>
        <dbReference type="ARBA" id="ARBA00023163"/>
    </source>
</evidence>
<keyword evidence="3" id="KW-0804">Transcription</keyword>
<name>A0A2W5HA41_9SPHI</name>
<proteinExistence type="predicted"/>